<dbReference type="Proteomes" id="UP000192656">
    <property type="component" value="Unassembled WGS sequence"/>
</dbReference>
<sequence>MDIISRIGAAFGGKRSSGAPRRPGYPTSIYPAAAPSSTLPRYRNPSPLDLVPEQRRLREIMRHMARNNPDVKCILDRKIETTIGEGPQPESRFRELTELWRRSVPYLDNRGERDFGDWFAEDVGRNFFVDRDLGIRVRDRRGRKMWGETVVPIQFQALTCDWHPDDYEGPWRGNVRFRNGVASLHDQKLAYAVYDRHPGDAARLGEQARIVPLEAGEFFHVFSSSTGNPRGEVAWAPMIELADQREVLRQIEVKRLQNATMLSTFLEQIAGEENDAGGIPGEPDDEASDPYTAIRNLRMQGGDIALLPPGLKANMQSPPAGATSYDTMQRNQAIAMCAIAGVPYFEALGHHDNIPERSMRYIGAGVTRRANMERKPLTKLALRKIWIAFVTMAILTEQWAPPAGATPEEIFEHTWKWPIIQSATLDRELTTMVAMVKAGALPLSKLVEDYFGMAYEEVLRRFADDAARAQVMGIRTLDAEWKPETDVAKAVFAAVEAEEQYERSLVDAAKEDSSVLQSPIF</sequence>
<dbReference type="STRING" id="937218.SAMN06297251_10457"/>
<feature type="region of interest" description="Disordered" evidence="1">
    <location>
        <begin position="12"/>
        <end position="48"/>
    </location>
</feature>
<evidence type="ECO:0000313" key="3">
    <source>
        <dbReference type="Proteomes" id="UP000192656"/>
    </source>
</evidence>
<dbReference type="OrthoDB" id="9770450at2"/>
<proteinExistence type="predicted"/>
<reference evidence="2 3" key="1">
    <citation type="submission" date="2017-04" db="EMBL/GenBank/DDBJ databases">
        <authorList>
            <person name="Afonso C.L."/>
            <person name="Miller P.J."/>
            <person name="Scott M.A."/>
            <person name="Spackman E."/>
            <person name="Goraichik I."/>
            <person name="Dimitrov K.M."/>
            <person name="Suarez D.L."/>
            <person name="Swayne D.E."/>
        </authorList>
    </citation>
    <scope>NUCLEOTIDE SEQUENCE [LARGE SCALE GENOMIC DNA]</scope>
    <source>
        <strain evidence="2 3">CGMCC 1.10972</strain>
    </source>
</reference>
<accession>A0A1W2ACJ6</accession>
<organism evidence="2 3">
    <name type="scientific">Fulvimarina manganoxydans</name>
    <dbReference type="NCBI Taxonomy" id="937218"/>
    <lineage>
        <taxon>Bacteria</taxon>
        <taxon>Pseudomonadati</taxon>
        <taxon>Pseudomonadota</taxon>
        <taxon>Alphaproteobacteria</taxon>
        <taxon>Hyphomicrobiales</taxon>
        <taxon>Aurantimonadaceae</taxon>
        <taxon>Fulvimarina</taxon>
    </lineage>
</organism>
<dbReference type="AlphaFoldDB" id="A0A1W2ACJ6"/>
<dbReference type="InterPro" id="IPR006429">
    <property type="entry name" value="Phage_lambda_portal"/>
</dbReference>
<protein>
    <submittedName>
        <fullName evidence="2">Capsid protein</fullName>
    </submittedName>
</protein>
<gene>
    <name evidence="2" type="ORF">SAMN06297251_10457</name>
</gene>
<keyword evidence="3" id="KW-1185">Reference proteome</keyword>
<dbReference type="GO" id="GO:0005198">
    <property type="term" value="F:structural molecule activity"/>
    <property type="evidence" value="ECO:0007669"/>
    <property type="project" value="InterPro"/>
</dbReference>
<evidence type="ECO:0000256" key="1">
    <source>
        <dbReference type="SAM" id="MobiDB-lite"/>
    </source>
</evidence>
<dbReference type="EMBL" id="FWXR01000004">
    <property type="protein sequence ID" value="SMC58171.1"/>
    <property type="molecule type" value="Genomic_DNA"/>
</dbReference>
<evidence type="ECO:0000313" key="2">
    <source>
        <dbReference type="EMBL" id="SMC58171.1"/>
    </source>
</evidence>
<dbReference type="Pfam" id="PF05136">
    <property type="entry name" value="Phage_portal_2"/>
    <property type="match status" value="1"/>
</dbReference>
<name>A0A1W2ACJ6_9HYPH</name>
<dbReference type="RefSeq" id="WP_084409198.1">
    <property type="nucleotide sequence ID" value="NZ_FWXR01000004.1"/>
</dbReference>
<dbReference type="GO" id="GO:0019068">
    <property type="term" value="P:virion assembly"/>
    <property type="evidence" value="ECO:0007669"/>
    <property type="project" value="InterPro"/>
</dbReference>